<evidence type="ECO:0000313" key="2">
    <source>
        <dbReference type="EMBL" id="CAH1736694.1"/>
    </source>
</evidence>
<dbReference type="PROSITE" id="PS51286">
    <property type="entry name" value="RAP"/>
    <property type="match status" value="1"/>
</dbReference>
<protein>
    <recommendedName>
        <fullName evidence="1">RAP domain-containing protein</fullName>
    </recommendedName>
</protein>
<accession>A0A9P0JCR6</accession>
<dbReference type="InterPro" id="IPR010622">
    <property type="entry name" value="FAST_Leu-rich"/>
</dbReference>
<dbReference type="EMBL" id="OU899037">
    <property type="protein sequence ID" value="CAH1736694.1"/>
    <property type="molecule type" value="Genomic_DNA"/>
</dbReference>
<feature type="domain" description="RAP" evidence="1">
    <location>
        <begin position="597"/>
        <end position="655"/>
    </location>
</feature>
<dbReference type="AlphaFoldDB" id="A0A9P0JCR6"/>
<evidence type="ECO:0000313" key="3">
    <source>
        <dbReference type="Proteomes" id="UP001154329"/>
    </source>
</evidence>
<name>A0A9P0JCR6_APHGO</name>
<organism evidence="2 3">
    <name type="scientific">Aphis gossypii</name>
    <name type="common">Cotton aphid</name>
    <dbReference type="NCBI Taxonomy" id="80765"/>
    <lineage>
        <taxon>Eukaryota</taxon>
        <taxon>Metazoa</taxon>
        <taxon>Ecdysozoa</taxon>
        <taxon>Arthropoda</taxon>
        <taxon>Hexapoda</taxon>
        <taxon>Insecta</taxon>
        <taxon>Pterygota</taxon>
        <taxon>Neoptera</taxon>
        <taxon>Paraneoptera</taxon>
        <taxon>Hemiptera</taxon>
        <taxon>Sternorrhyncha</taxon>
        <taxon>Aphidomorpha</taxon>
        <taxon>Aphidoidea</taxon>
        <taxon>Aphididae</taxon>
        <taxon>Aphidini</taxon>
        <taxon>Aphis</taxon>
        <taxon>Aphis</taxon>
    </lineage>
</organism>
<dbReference type="InterPro" id="IPR013584">
    <property type="entry name" value="RAP"/>
</dbReference>
<dbReference type="GO" id="GO:0044528">
    <property type="term" value="P:regulation of mitochondrial mRNA stability"/>
    <property type="evidence" value="ECO:0007669"/>
    <property type="project" value="InterPro"/>
</dbReference>
<dbReference type="SMART" id="SM00952">
    <property type="entry name" value="RAP"/>
    <property type="match status" value="1"/>
</dbReference>
<reference evidence="2" key="2">
    <citation type="submission" date="2022-10" db="EMBL/GenBank/DDBJ databases">
        <authorList>
            <consortium name="ENA_rothamsted_submissions"/>
            <consortium name="culmorum"/>
            <person name="King R."/>
        </authorList>
    </citation>
    <scope>NUCLEOTIDE SEQUENCE</scope>
</reference>
<sequence>MSRIVIQQFFFNRINYLNVLKVINLTQNRYKADKFGHTFALIQEGSEIRELPLIVRNVCSNEICCNECTKTNVIDINNDELVNKLNNLKNETDRKKADEEIVDVIRGFKKCSSVKSLIDLLEIVMLDEITPAVALCALKKIVELENFKLHIASNKLSSILNTKPNIDYTKTPILEKLLEIIMKGDNNSAVVGILELISIDRVRVLPFDIFKNKISEEILCRVTENKLNIDDLCRSIDAFSKLNEVKTADQLWIGIMDKSDQINEKNVIQVFRILHLLKKSRKTIMKLLERCLKRFWHYLSTDDLIEMLYTLRLTKCNSNIILKTTSRWINTNIHTMSENNVTSIVNELNNSNYVDIGIIRALERYIKAKHSTINSPLLMVEIMNYCSKFNIRSENIFEGCANYIIQNGSNITPSQFRDLFWPFGQLNYKPKSALEFWTKVESIMNKEFNNFKTQETLDLLLSCVYLEKHPLNFVQSVFNTSFLHNLFEYGDKNDYTKIKLKMIDQCMTLECDHYRGPMLPKDKFAKSIWCDYRIKRILKEINSTLENTFQGYKISYSTILSRLPLMSIYIIDALVHPNKFEINSRYINFKQHPGLCTAILVHLPEHYCWEKEHLIGIETTRIRHFRKIGLNVMSINYEKILELKYPAELTEYINNRYKNMLTPC</sequence>
<proteinExistence type="predicted"/>
<dbReference type="Pfam" id="PF06743">
    <property type="entry name" value="FAST_1"/>
    <property type="match status" value="1"/>
</dbReference>
<evidence type="ECO:0000259" key="1">
    <source>
        <dbReference type="PROSITE" id="PS51286"/>
    </source>
</evidence>
<keyword evidence="3" id="KW-1185">Reference proteome</keyword>
<gene>
    <name evidence="2" type="ORF">APHIGO_LOCUS10380</name>
</gene>
<reference evidence="2" key="1">
    <citation type="submission" date="2022-02" db="EMBL/GenBank/DDBJ databases">
        <authorList>
            <person name="King R."/>
        </authorList>
    </citation>
    <scope>NUCLEOTIDE SEQUENCE</scope>
</reference>
<dbReference type="Proteomes" id="UP001154329">
    <property type="component" value="Chromosome 4"/>
</dbReference>